<evidence type="ECO:0000256" key="1">
    <source>
        <dbReference type="ARBA" id="ARBA00022531"/>
    </source>
</evidence>
<dbReference type="InterPro" id="IPR028203">
    <property type="entry name" value="PSII_CF48-like_dom"/>
</dbReference>
<accession>A0ABS0TD81</accession>
<dbReference type="RefSeq" id="WP_198637647.1">
    <property type="nucleotide sequence ID" value="NZ_JAEHNY010000001.1"/>
</dbReference>
<dbReference type="PANTHER" id="PTHR47199">
    <property type="entry name" value="PHOTOSYSTEM II STABILITY/ASSEMBLY FACTOR HCF136, CHLOROPLASTIC"/>
    <property type="match status" value="1"/>
</dbReference>
<comment type="caution">
    <text evidence="5">The sequence shown here is derived from an EMBL/GenBank/DDBJ whole genome shotgun (WGS) entry which is preliminary data.</text>
</comment>
<reference evidence="5 6" key="1">
    <citation type="submission" date="2020-12" db="EMBL/GenBank/DDBJ databases">
        <title>Salegentibacter orientalis sp. nov., isolated from costal sediment.</title>
        <authorList>
            <person name="Lian F.-B."/>
        </authorList>
    </citation>
    <scope>NUCLEOTIDE SEQUENCE [LARGE SCALE GENOMIC DNA]</scope>
    <source>
        <strain evidence="5 6">F60176</strain>
    </source>
</reference>
<dbReference type="Gene3D" id="2.130.10.10">
    <property type="entry name" value="YVTN repeat-like/Quinoprotein amine dehydrogenase"/>
    <property type="match status" value="1"/>
</dbReference>
<gene>
    <name evidence="5" type="ORF">I6U50_01945</name>
</gene>
<dbReference type="Proteomes" id="UP000635665">
    <property type="component" value="Unassembled WGS sequence"/>
</dbReference>
<keyword evidence="6" id="KW-1185">Reference proteome</keyword>
<sequence>MAKKYIILFIALIPTLFSCSENNYINIEEAPEIEFSSLNTINREKYSFTNKVSKQNVSIINSVKKKGFHFYNSFKFKTEDIGVLVGGTGLRARVTQNGGGSWQEFRFSKFANTFHSVAFSGHTFFIVGESKYIFKSKDLGKNWSVYNSEFLFEDKNSLSKTDFYKIRFLDHKIGFIAGERNNKPVILKTNNGGKSWEIFNNSEALKNSEAITDFHISSSEELSIVTSRGEYFVTKNGGTNWELILKTAALNSIAFKNANRGFVGGVNGTLLYTHNAGKNWNKIAVPENPNITDITFTNKKALITTSKSFSKNRAEFVYEIDENRKKVSPFLTKTDKDVLFIGDSYAIDALENNIFILDRNNLYKTPGK</sequence>
<proteinExistence type="predicted"/>
<dbReference type="PROSITE" id="PS51257">
    <property type="entry name" value="PROKAR_LIPOPROTEIN"/>
    <property type="match status" value="1"/>
</dbReference>
<keyword evidence="2" id="KW-0604">Photosystem II</keyword>
<dbReference type="PANTHER" id="PTHR47199:SF2">
    <property type="entry name" value="PHOTOSYSTEM II STABILITY_ASSEMBLY FACTOR HCF136, CHLOROPLASTIC"/>
    <property type="match status" value="1"/>
</dbReference>
<dbReference type="Pfam" id="PF14870">
    <property type="entry name" value="PSII_BNR"/>
    <property type="match status" value="1"/>
</dbReference>
<evidence type="ECO:0000256" key="3">
    <source>
        <dbReference type="SAM" id="SignalP"/>
    </source>
</evidence>
<dbReference type="EMBL" id="JAEHNY010000001">
    <property type="protein sequence ID" value="MBI6118780.1"/>
    <property type="molecule type" value="Genomic_DNA"/>
</dbReference>
<organism evidence="5 6">
    <name type="scientific">Salegentibacter maritimus</name>
    <dbReference type="NCBI Taxonomy" id="2794347"/>
    <lineage>
        <taxon>Bacteria</taxon>
        <taxon>Pseudomonadati</taxon>
        <taxon>Bacteroidota</taxon>
        <taxon>Flavobacteriia</taxon>
        <taxon>Flavobacteriales</taxon>
        <taxon>Flavobacteriaceae</taxon>
        <taxon>Salegentibacter</taxon>
    </lineage>
</organism>
<keyword evidence="1" id="KW-0602">Photosynthesis</keyword>
<dbReference type="SUPFAM" id="SSF110296">
    <property type="entry name" value="Oligoxyloglucan reducing end-specific cellobiohydrolase"/>
    <property type="match status" value="1"/>
</dbReference>
<name>A0ABS0TD81_9FLAO</name>
<evidence type="ECO:0000259" key="4">
    <source>
        <dbReference type="Pfam" id="PF14870"/>
    </source>
</evidence>
<dbReference type="InterPro" id="IPR015943">
    <property type="entry name" value="WD40/YVTN_repeat-like_dom_sf"/>
</dbReference>
<protein>
    <recommendedName>
        <fullName evidence="4">Photosynthesis system II assembly factor Ycf48/Hcf136-like domain-containing protein</fullName>
    </recommendedName>
</protein>
<evidence type="ECO:0000256" key="2">
    <source>
        <dbReference type="ARBA" id="ARBA00023276"/>
    </source>
</evidence>
<feature type="domain" description="Photosynthesis system II assembly factor Ycf48/Hcf136-like" evidence="4">
    <location>
        <begin position="74"/>
        <end position="144"/>
    </location>
</feature>
<evidence type="ECO:0000313" key="6">
    <source>
        <dbReference type="Proteomes" id="UP000635665"/>
    </source>
</evidence>
<feature type="signal peptide" evidence="3">
    <location>
        <begin position="1"/>
        <end position="20"/>
    </location>
</feature>
<keyword evidence="3" id="KW-0732">Signal</keyword>
<feature type="chain" id="PRO_5047210732" description="Photosynthesis system II assembly factor Ycf48/Hcf136-like domain-containing protein" evidence="3">
    <location>
        <begin position="21"/>
        <end position="368"/>
    </location>
</feature>
<evidence type="ECO:0000313" key="5">
    <source>
        <dbReference type="EMBL" id="MBI6118780.1"/>
    </source>
</evidence>